<keyword evidence="3" id="KW-1185">Reference proteome</keyword>
<dbReference type="Proteomes" id="UP001200034">
    <property type="component" value="Unassembled WGS sequence"/>
</dbReference>
<sequence length="416" mass="49079">WQSILNESPLRLGSSYGRGRRGVPYVLGVPTVYRPNNNNYLVDTLTLLIENMNEYHRRSSLIVVFIGETNATVVHHIWLGINEYFGDALDEGLIEVITPPDDYYPDFNELYVTLHDEPSRVRWRTKQTLDYMFLMTYARSRGAYYLQLEDDIIPTVGYLDYVMNLAALHTNFRFTHHRNWIVLSFCDLGFIGKLFRTEELQPFLAYVQIFFNDQPIDWLLQSYVKLRCCRWDGFEMPDCGRDYLLHFIRAGQSQFQHNGLKSSLRNKQQQLQDKRFDKDAGHLRMQHLRQPLNLIASHKANLLMDKLHLQQGETFFWGYMPQDFSVMRYMREHQFDANHFKIRNGPQNKANFTELFVNAVNELPRFTKNSSETNDCGFILSFSSGSRANPASLMYFYLKEDNATSGSMSWFRRFFW</sequence>
<dbReference type="AlphaFoldDB" id="A0AAD4PM64"/>
<gene>
    <name evidence="2" type="ORF">KR093_009431</name>
</gene>
<feature type="domain" description="MGAT4 conserved region" evidence="1">
    <location>
        <begin position="16"/>
        <end position="276"/>
    </location>
</feature>
<dbReference type="PANTHER" id="PTHR12062:SF0">
    <property type="entry name" value="ALPHA-1,3-MANNOSYL-GLYCOPROTEIN 4-BETA-N-ACETYLGLUCOSAMINYLTRANSFERASE B"/>
    <property type="match status" value="1"/>
</dbReference>
<feature type="non-terminal residue" evidence="2">
    <location>
        <position position="1"/>
    </location>
</feature>
<proteinExistence type="predicted"/>
<dbReference type="PANTHER" id="PTHR12062">
    <property type="entry name" value="N-ACETYLGLUCOSAMINYLTRANSFERASE VI"/>
    <property type="match status" value="1"/>
</dbReference>
<protein>
    <recommendedName>
        <fullName evidence="1">MGAT4 conserved region domain-containing protein</fullName>
    </recommendedName>
</protein>
<dbReference type="Pfam" id="PF04666">
    <property type="entry name" value="MGAT4_cons"/>
    <property type="match status" value="1"/>
</dbReference>
<dbReference type="GO" id="GO:0006487">
    <property type="term" value="P:protein N-linked glycosylation"/>
    <property type="evidence" value="ECO:0007669"/>
    <property type="project" value="TreeGrafter"/>
</dbReference>
<comment type="caution">
    <text evidence="2">The sequence shown here is derived from an EMBL/GenBank/DDBJ whole genome shotgun (WGS) entry which is preliminary data.</text>
</comment>
<evidence type="ECO:0000313" key="2">
    <source>
        <dbReference type="EMBL" id="KAH8371948.1"/>
    </source>
</evidence>
<dbReference type="InterPro" id="IPR057279">
    <property type="entry name" value="MGAT4"/>
</dbReference>
<name>A0AAD4PM64_9MUSC</name>
<evidence type="ECO:0000313" key="3">
    <source>
        <dbReference type="Proteomes" id="UP001200034"/>
    </source>
</evidence>
<evidence type="ECO:0000259" key="1">
    <source>
        <dbReference type="Pfam" id="PF04666"/>
    </source>
</evidence>
<organism evidence="2 3">
    <name type="scientific">Drosophila rubida</name>
    <dbReference type="NCBI Taxonomy" id="30044"/>
    <lineage>
        <taxon>Eukaryota</taxon>
        <taxon>Metazoa</taxon>
        <taxon>Ecdysozoa</taxon>
        <taxon>Arthropoda</taxon>
        <taxon>Hexapoda</taxon>
        <taxon>Insecta</taxon>
        <taxon>Pterygota</taxon>
        <taxon>Neoptera</taxon>
        <taxon>Endopterygota</taxon>
        <taxon>Diptera</taxon>
        <taxon>Brachycera</taxon>
        <taxon>Muscomorpha</taxon>
        <taxon>Ephydroidea</taxon>
        <taxon>Drosophilidae</taxon>
        <taxon>Drosophila</taxon>
    </lineage>
</organism>
<accession>A0AAD4PM64</accession>
<dbReference type="EMBL" id="JAJJHW010002585">
    <property type="protein sequence ID" value="KAH8371948.1"/>
    <property type="molecule type" value="Genomic_DNA"/>
</dbReference>
<dbReference type="InterPro" id="IPR006759">
    <property type="entry name" value="Glyco_transf_54"/>
</dbReference>
<dbReference type="GO" id="GO:0008375">
    <property type="term" value="F:acetylglucosaminyltransferase activity"/>
    <property type="evidence" value="ECO:0007669"/>
    <property type="project" value="TreeGrafter"/>
</dbReference>
<feature type="non-terminal residue" evidence="2">
    <location>
        <position position="416"/>
    </location>
</feature>
<reference evidence="2" key="1">
    <citation type="journal article" date="2021" name="Mol. Ecol. Resour.">
        <title>Phylogenomic analyses of the genus Drosophila reveals genomic signals of climate adaptation.</title>
        <authorList>
            <person name="Li F."/>
            <person name="Rane R.V."/>
            <person name="Luria V."/>
            <person name="Xiong Z."/>
            <person name="Chen J."/>
            <person name="Li Z."/>
            <person name="Catullo R.A."/>
            <person name="Griffin P.C."/>
            <person name="Schiffer M."/>
            <person name="Pearce S."/>
            <person name="Lee S.F."/>
            <person name="McElroy K."/>
            <person name="Stocker A."/>
            <person name="Shirriffs J."/>
            <person name="Cockerell F."/>
            <person name="Coppin C."/>
            <person name="Sgro C.M."/>
            <person name="Karger A."/>
            <person name="Cain J.W."/>
            <person name="Weber J.A."/>
            <person name="Santpere G."/>
            <person name="Kirschner M.W."/>
            <person name="Hoffmann A.A."/>
            <person name="Oakeshott J.G."/>
            <person name="Zhang G."/>
        </authorList>
    </citation>
    <scope>NUCLEOTIDE SEQUENCE</scope>
    <source>
        <strain evidence="2">BGI-SZ-2011g</strain>
    </source>
</reference>